<sequence>MKPLPLEPQLVRRPYLMLVWIELALLVFVAGGSAYVSIAELTHPAAPFFGFIPLALILLLALTIKKGWRTFYFDGISRIRGKQWLDYAPLLLILIVLLVANRGFADAPATTFVYLFLSQILLVAFVEETLFRGILIRLFAHKGARYAVLISSFFFGVTHALQALGGQSLEDTILQIVYAFAVGLVLALLVIKHRSIVLTIVFHGLHNFIIMTGHDPGTHLYDYLILALLAVHFIWLALTFKNRHPFTKDAIVPHVT</sequence>
<feature type="transmembrane region" description="Helical" evidence="1">
    <location>
        <begin position="143"/>
        <end position="161"/>
    </location>
</feature>
<dbReference type="EMBL" id="JANIPJ010000036">
    <property type="protein sequence ID" value="MCR2807899.1"/>
    <property type="molecule type" value="Genomic_DNA"/>
</dbReference>
<dbReference type="PANTHER" id="PTHR36435:SF1">
    <property type="entry name" value="CAAX AMINO TERMINAL PROTEASE FAMILY PROTEIN"/>
    <property type="match status" value="1"/>
</dbReference>
<feature type="domain" description="CAAX prenyl protease 2/Lysostaphin resistance protein A-like" evidence="2">
    <location>
        <begin position="111"/>
        <end position="209"/>
    </location>
</feature>
<reference evidence="3" key="1">
    <citation type="submission" date="2022-08" db="EMBL/GenBank/DDBJ databases">
        <title>The genomic sequence of strain Paenibacillus sp. SCIV0701.</title>
        <authorList>
            <person name="Zhao H."/>
        </authorList>
    </citation>
    <scope>NUCLEOTIDE SEQUENCE</scope>
    <source>
        <strain evidence="3">SCIV0701</strain>
    </source>
</reference>
<feature type="transmembrane region" description="Helical" evidence="1">
    <location>
        <begin position="173"/>
        <end position="191"/>
    </location>
</feature>
<comment type="caution">
    <text evidence="3">The sequence shown here is derived from an EMBL/GenBank/DDBJ whole genome shotgun (WGS) entry which is preliminary data.</text>
</comment>
<dbReference type="GO" id="GO:0080120">
    <property type="term" value="P:CAAX-box protein maturation"/>
    <property type="evidence" value="ECO:0007669"/>
    <property type="project" value="UniProtKB-ARBA"/>
</dbReference>
<dbReference type="InterPro" id="IPR052710">
    <property type="entry name" value="CAAX_protease"/>
</dbReference>
<keyword evidence="1" id="KW-1133">Transmembrane helix</keyword>
<keyword evidence="1" id="KW-0472">Membrane</keyword>
<feature type="transmembrane region" description="Helical" evidence="1">
    <location>
        <begin position="111"/>
        <end position="131"/>
    </location>
</feature>
<feature type="transmembrane region" description="Helical" evidence="1">
    <location>
        <begin position="15"/>
        <end position="38"/>
    </location>
</feature>
<dbReference type="GO" id="GO:0004175">
    <property type="term" value="F:endopeptidase activity"/>
    <property type="evidence" value="ECO:0007669"/>
    <property type="project" value="UniProtKB-ARBA"/>
</dbReference>
<evidence type="ECO:0000259" key="2">
    <source>
        <dbReference type="Pfam" id="PF02517"/>
    </source>
</evidence>
<proteinExistence type="predicted"/>
<evidence type="ECO:0000313" key="3">
    <source>
        <dbReference type="EMBL" id="MCR2807899.1"/>
    </source>
</evidence>
<feature type="transmembrane region" description="Helical" evidence="1">
    <location>
        <begin position="220"/>
        <end position="238"/>
    </location>
</feature>
<keyword evidence="4" id="KW-1185">Reference proteome</keyword>
<keyword evidence="3" id="KW-0482">Metalloprotease</keyword>
<keyword evidence="1" id="KW-0812">Transmembrane</keyword>
<name>A0A9X2MWY4_9BACL</name>
<evidence type="ECO:0000256" key="1">
    <source>
        <dbReference type="SAM" id="Phobius"/>
    </source>
</evidence>
<dbReference type="AlphaFoldDB" id="A0A9X2MWY4"/>
<protein>
    <submittedName>
        <fullName evidence="3">CPBP family intramembrane metalloprotease</fullName>
    </submittedName>
</protein>
<dbReference type="Proteomes" id="UP001141950">
    <property type="component" value="Unassembled WGS sequence"/>
</dbReference>
<evidence type="ECO:0000313" key="4">
    <source>
        <dbReference type="Proteomes" id="UP001141950"/>
    </source>
</evidence>
<dbReference type="RefSeq" id="WP_257452800.1">
    <property type="nucleotide sequence ID" value="NZ_JANIPJ010000036.1"/>
</dbReference>
<dbReference type="Pfam" id="PF02517">
    <property type="entry name" value="Rce1-like"/>
    <property type="match status" value="1"/>
</dbReference>
<keyword evidence="3" id="KW-0645">Protease</keyword>
<accession>A0A9X2MWY4</accession>
<dbReference type="InterPro" id="IPR003675">
    <property type="entry name" value="Rce1/LyrA-like_dom"/>
</dbReference>
<organism evidence="3 4">
    <name type="scientific">Paenibacillus soyae</name>
    <dbReference type="NCBI Taxonomy" id="2969249"/>
    <lineage>
        <taxon>Bacteria</taxon>
        <taxon>Bacillati</taxon>
        <taxon>Bacillota</taxon>
        <taxon>Bacilli</taxon>
        <taxon>Bacillales</taxon>
        <taxon>Paenibacillaceae</taxon>
        <taxon>Paenibacillus</taxon>
    </lineage>
</organism>
<feature type="transmembrane region" description="Helical" evidence="1">
    <location>
        <begin position="196"/>
        <end position="214"/>
    </location>
</feature>
<keyword evidence="3" id="KW-0378">Hydrolase</keyword>
<gene>
    <name evidence="3" type="ORF">NQZ67_28890</name>
</gene>
<feature type="transmembrane region" description="Helical" evidence="1">
    <location>
        <begin position="44"/>
        <end position="64"/>
    </location>
</feature>
<feature type="transmembrane region" description="Helical" evidence="1">
    <location>
        <begin position="84"/>
        <end position="105"/>
    </location>
</feature>
<dbReference type="PANTHER" id="PTHR36435">
    <property type="entry name" value="SLR1288 PROTEIN"/>
    <property type="match status" value="1"/>
</dbReference>
<dbReference type="GO" id="GO:0008237">
    <property type="term" value="F:metallopeptidase activity"/>
    <property type="evidence" value="ECO:0007669"/>
    <property type="project" value="UniProtKB-KW"/>
</dbReference>